<feature type="region of interest" description="Disordered" evidence="1">
    <location>
        <begin position="116"/>
        <end position="145"/>
    </location>
</feature>
<dbReference type="EMBL" id="SRMB01000003">
    <property type="protein sequence ID" value="TGE26701.1"/>
    <property type="molecule type" value="Genomic_DNA"/>
</dbReference>
<evidence type="ECO:0000256" key="1">
    <source>
        <dbReference type="SAM" id="MobiDB-lite"/>
    </source>
</evidence>
<proteinExistence type="predicted"/>
<sequence>MRLSSATLTIAQPCTQPWAAMTPQGPGRHCAACQKVVIDFTQKTDAEILAMLAAATRPTCGRFGASQLNRELQAVVAAPRAAWWQTALAATAALLSVRTVVPATAQAQHAAGKYAYTDQQGVPTEAPTGKKHPNPMDRATDTAEPTFTLTGRITDKENGMGLPGVTVLLEGTTHGVSTASDGTFSLAVLPEDQHRMLQISSIGYERVQIHQPATPQPLRIQLVADTRQLGGLVVVTCSVSSSPIYTPQGVWQRLRSIPWRIKHALQGN</sequence>
<dbReference type="InterPro" id="IPR008969">
    <property type="entry name" value="CarboxyPept-like_regulatory"/>
</dbReference>
<reference evidence="2 3" key="1">
    <citation type="submission" date="2019-04" db="EMBL/GenBank/DDBJ databases">
        <authorList>
            <person name="Feng G."/>
            <person name="Zhang J."/>
            <person name="Zhu H."/>
        </authorList>
    </citation>
    <scope>NUCLEOTIDE SEQUENCE [LARGE SCALE GENOMIC DNA]</scope>
    <source>
        <strain evidence="2 3">9PBR-1</strain>
    </source>
</reference>
<dbReference type="Gene3D" id="2.60.40.1120">
    <property type="entry name" value="Carboxypeptidase-like, regulatory domain"/>
    <property type="match status" value="1"/>
</dbReference>
<evidence type="ECO:0000313" key="3">
    <source>
        <dbReference type="Proteomes" id="UP000298471"/>
    </source>
</evidence>
<evidence type="ECO:0000313" key="2">
    <source>
        <dbReference type="EMBL" id="TGE26701.1"/>
    </source>
</evidence>
<dbReference type="OrthoDB" id="7432683at2"/>
<dbReference type="SUPFAM" id="SSF49464">
    <property type="entry name" value="Carboxypeptidase regulatory domain-like"/>
    <property type="match status" value="1"/>
</dbReference>
<name>A0A4Z0QCB7_9BACT</name>
<dbReference type="Proteomes" id="UP000298471">
    <property type="component" value="Unassembled WGS sequence"/>
</dbReference>
<protein>
    <recommendedName>
        <fullName evidence="4">Carboxypeptidase-like regulatory domain-containing protein</fullName>
    </recommendedName>
</protein>
<comment type="caution">
    <text evidence="2">The sequence shown here is derived from an EMBL/GenBank/DDBJ whole genome shotgun (WGS) entry which is preliminary data.</text>
</comment>
<organism evidence="2 3">
    <name type="scientific">Hymenobacter metallicola</name>
    <dbReference type="NCBI Taxonomy" id="2563114"/>
    <lineage>
        <taxon>Bacteria</taxon>
        <taxon>Pseudomonadati</taxon>
        <taxon>Bacteroidota</taxon>
        <taxon>Cytophagia</taxon>
        <taxon>Cytophagales</taxon>
        <taxon>Hymenobacteraceae</taxon>
        <taxon>Hymenobacter</taxon>
    </lineage>
</organism>
<gene>
    <name evidence="2" type="ORF">E5K02_18160</name>
</gene>
<dbReference type="RefSeq" id="WP_135396605.1">
    <property type="nucleotide sequence ID" value="NZ_SRMB01000003.1"/>
</dbReference>
<dbReference type="Pfam" id="PF13715">
    <property type="entry name" value="CarbopepD_reg_2"/>
    <property type="match status" value="1"/>
</dbReference>
<keyword evidence="3" id="KW-1185">Reference proteome</keyword>
<dbReference type="AlphaFoldDB" id="A0A4Z0QCB7"/>
<evidence type="ECO:0008006" key="4">
    <source>
        <dbReference type="Google" id="ProtNLM"/>
    </source>
</evidence>
<accession>A0A4Z0QCB7</accession>